<dbReference type="InterPro" id="IPR050879">
    <property type="entry name" value="Acyltransferase_3"/>
</dbReference>
<keyword evidence="5" id="KW-1185">Reference proteome</keyword>
<feature type="domain" description="SGNH" evidence="3">
    <location>
        <begin position="488"/>
        <end position="705"/>
    </location>
</feature>
<dbReference type="Proteomes" id="UP001651690">
    <property type="component" value="Unassembled WGS sequence"/>
</dbReference>
<dbReference type="InterPro" id="IPR043968">
    <property type="entry name" value="SGNH"/>
</dbReference>
<keyword evidence="4" id="KW-0012">Acyltransferase</keyword>
<feature type="transmembrane region" description="Helical" evidence="1">
    <location>
        <begin position="392"/>
        <end position="412"/>
    </location>
</feature>
<dbReference type="EMBL" id="JANDBD010000011">
    <property type="protein sequence ID" value="MCP9275300.1"/>
    <property type="molecule type" value="Genomic_DNA"/>
</dbReference>
<keyword evidence="4" id="KW-0808">Transferase</keyword>
<evidence type="ECO:0000313" key="5">
    <source>
        <dbReference type="Proteomes" id="UP001651690"/>
    </source>
</evidence>
<feature type="transmembrane region" description="Helical" evidence="1">
    <location>
        <begin position="194"/>
        <end position="212"/>
    </location>
</feature>
<feature type="transmembrane region" description="Helical" evidence="1">
    <location>
        <begin position="165"/>
        <end position="182"/>
    </location>
</feature>
<dbReference type="InterPro" id="IPR002656">
    <property type="entry name" value="Acyl_transf_3_dom"/>
</dbReference>
<dbReference type="Pfam" id="PF01757">
    <property type="entry name" value="Acyl_transf_3"/>
    <property type="match status" value="1"/>
</dbReference>
<feature type="transmembrane region" description="Helical" evidence="1">
    <location>
        <begin position="342"/>
        <end position="362"/>
    </location>
</feature>
<reference evidence="4 5" key="1">
    <citation type="submission" date="2022-06" db="EMBL/GenBank/DDBJ databases">
        <title>Mycolicibacterium sp. CAU 1645 isolated from seawater.</title>
        <authorList>
            <person name="Kim W."/>
        </authorList>
    </citation>
    <scope>NUCLEOTIDE SEQUENCE [LARGE SCALE GENOMIC DNA]</scope>
    <source>
        <strain evidence="4 5">CAU 1645</strain>
    </source>
</reference>
<dbReference type="PANTHER" id="PTHR23028">
    <property type="entry name" value="ACETYLTRANSFERASE"/>
    <property type="match status" value="1"/>
</dbReference>
<accession>A0ABT1M8U9</accession>
<sequence>MATFLSQFRLQSPSGRRARADQTHQRLDIQGLRMVAVVTVVAFHLCGWPRGGFIGVDVFFVISGFLITGNLLRMAETHGNVSFTRFYWNRVRRIIPAATLVLACTYVAATLAFLPFRANEVGVDAFFAFIFMSNWWFAAQETNYFAADDATSPLQHYWSLSIEEQFYFVWPVLIFLIGLVVARKAWTHARRMGLAAAVMGCAVASSLGWALYETATWPTWAYFNTFARVWELGVGALLATAVGFLARIPVAVKPWLSWAGLLLIAAGLLLIAEGSVGFPAPWALLPVTGAALVIAAGVGGEPAQPFLRNRASVYVGNISYSLYLVHWPVIVILGAFVARDGYFYLTATALILGFAVASYHLVENPLRYSDWHSSRSTIHEVRRGRFRPKQSTRYAAVAVLALLTLGLTAFAMRPAGHANEIPPLAAVPPPGTSEVSTLMGLGSLASALQQEIATALSLEQWPDLEPSMESGISEKWPHDINRCGLTAPASDEECTWGSPSASTRIVVVGDSVAMHYATSLRELALNSGGQIQVHVEAMGGCPLTDDTMFTSDKTLIDACPARKQHAVDYINANKPTVVIISNQYVPYHRVDSDRAMMSDEWIDSVRPMVDKFRDSTPKVVWLAAPPSDKEIKECYSKRSSVPADCISRVTSQWLSMADTEQRLAESVGGIWIDSRPWFCNADGLCPSFVGSTPTKHDSVHMTLAYEMKIHPVIGESLRAAGVL</sequence>
<dbReference type="PANTHER" id="PTHR23028:SF53">
    <property type="entry name" value="ACYL_TRANSF_3 DOMAIN-CONTAINING PROTEIN"/>
    <property type="match status" value="1"/>
</dbReference>
<evidence type="ECO:0000259" key="3">
    <source>
        <dbReference type="Pfam" id="PF19040"/>
    </source>
</evidence>
<feature type="transmembrane region" description="Helical" evidence="1">
    <location>
        <begin position="311"/>
        <end position="336"/>
    </location>
</feature>
<name>A0ABT1M8U9_9MYCO</name>
<feature type="transmembrane region" description="Helical" evidence="1">
    <location>
        <begin position="278"/>
        <end position="299"/>
    </location>
</feature>
<feature type="transmembrane region" description="Helical" evidence="1">
    <location>
        <begin position="255"/>
        <end position="272"/>
    </location>
</feature>
<evidence type="ECO:0000313" key="4">
    <source>
        <dbReference type="EMBL" id="MCP9275300.1"/>
    </source>
</evidence>
<dbReference type="Pfam" id="PF19040">
    <property type="entry name" value="SGNH"/>
    <property type="match status" value="1"/>
</dbReference>
<feature type="transmembrane region" description="Helical" evidence="1">
    <location>
        <begin position="53"/>
        <end position="74"/>
    </location>
</feature>
<feature type="transmembrane region" description="Helical" evidence="1">
    <location>
        <begin position="94"/>
        <end position="114"/>
    </location>
</feature>
<dbReference type="SUPFAM" id="SSF52266">
    <property type="entry name" value="SGNH hydrolase"/>
    <property type="match status" value="1"/>
</dbReference>
<evidence type="ECO:0000256" key="1">
    <source>
        <dbReference type="SAM" id="Phobius"/>
    </source>
</evidence>
<keyword evidence="1" id="KW-0472">Membrane</keyword>
<proteinExistence type="predicted"/>
<keyword evidence="1" id="KW-1133">Transmembrane helix</keyword>
<dbReference type="GO" id="GO:0016746">
    <property type="term" value="F:acyltransferase activity"/>
    <property type="evidence" value="ECO:0007669"/>
    <property type="project" value="UniProtKB-KW"/>
</dbReference>
<protein>
    <submittedName>
        <fullName evidence="4">Acyltransferase</fullName>
    </submittedName>
</protein>
<comment type="caution">
    <text evidence="4">The sequence shown here is derived from an EMBL/GenBank/DDBJ whole genome shotgun (WGS) entry which is preliminary data.</text>
</comment>
<dbReference type="RefSeq" id="WP_255063119.1">
    <property type="nucleotide sequence ID" value="NZ_JANDBD010000011.1"/>
</dbReference>
<gene>
    <name evidence="4" type="ORF">NM203_24230</name>
</gene>
<evidence type="ECO:0000259" key="2">
    <source>
        <dbReference type="Pfam" id="PF01757"/>
    </source>
</evidence>
<keyword evidence="1" id="KW-0812">Transmembrane</keyword>
<feature type="transmembrane region" description="Helical" evidence="1">
    <location>
        <begin position="232"/>
        <end position="248"/>
    </location>
</feature>
<feature type="transmembrane region" description="Helical" evidence="1">
    <location>
        <begin position="29"/>
        <end position="46"/>
    </location>
</feature>
<feature type="domain" description="Acyltransferase 3" evidence="2">
    <location>
        <begin position="28"/>
        <end position="356"/>
    </location>
</feature>
<organism evidence="4 5">
    <name type="scientific">Mycolicibacterium arenosum</name>
    <dbReference type="NCBI Taxonomy" id="2952157"/>
    <lineage>
        <taxon>Bacteria</taxon>
        <taxon>Bacillati</taxon>
        <taxon>Actinomycetota</taxon>
        <taxon>Actinomycetes</taxon>
        <taxon>Mycobacteriales</taxon>
        <taxon>Mycobacteriaceae</taxon>
        <taxon>Mycolicibacterium</taxon>
    </lineage>
</organism>